<dbReference type="EMBL" id="CP001786">
    <property type="protein sequence ID" value="ACX53245.1"/>
    <property type="molecule type" value="Genomic_DNA"/>
</dbReference>
<protein>
    <submittedName>
        <fullName evidence="2">Uncharacterized protein</fullName>
    </submittedName>
</protein>
<evidence type="ECO:0000313" key="2">
    <source>
        <dbReference type="EMBL" id="ACX53245.1"/>
    </source>
</evidence>
<feature type="transmembrane region" description="Helical" evidence="1">
    <location>
        <begin position="158"/>
        <end position="179"/>
    </location>
</feature>
<evidence type="ECO:0000256" key="1">
    <source>
        <dbReference type="SAM" id="Phobius"/>
    </source>
</evidence>
<keyword evidence="1" id="KW-1133">Transmembrane helix</keyword>
<feature type="transmembrane region" description="Helical" evidence="1">
    <location>
        <begin position="49"/>
        <end position="70"/>
    </location>
</feature>
<sequence length="227" mass="24818">MSEESRRRFEVSLSPFLLVFLGLLLSAAGGFLAGDFVSHISDVEIRLTWWMRLAAVAVLFSFAYVFVYLLPVESLPVSRSPNPPRSRLHFLQQIAAVRYMSLLCLFVLPEAVISAAVGDVPPVQALIRFGLGFPIFAVPGTIWMVMSDLSPSFHKVQYRHLIISGAAGFLVAFVASVSVALSGSAELTDDLVYCLALDLVAVPYFIEAGYRSARKDWVKKEVTAGGS</sequence>
<feature type="transmembrane region" description="Helical" evidence="1">
    <location>
        <begin position="191"/>
        <end position="210"/>
    </location>
</feature>
<keyword evidence="2" id="KW-0614">Plasmid</keyword>
<feature type="transmembrane region" description="Helical" evidence="1">
    <location>
        <begin position="90"/>
        <end position="113"/>
    </location>
</feature>
<dbReference type="HOGENOM" id="CLU_1197770_0_0_9"/>
<name>C9RDH4_AMMDK</name>
<dbReference type="OrthoDB" id="9873755at2"/>
<reference evidence="2 3" key="1">
    <citation type="submission" date="2009-10" db="EMBL/GenBank/DDBJ databases">
        <title>Complete sequence of plasmid of Ammonifex degensii KC4.</title>
        <authorList>
            <consortium name="US DOE Joint Genome Institute"/>
            <person name="Kerfeld C."/>
            <person name="Goodner B."/>
            <person name="Huber H."/>
            <person name="Stetter K."/>
            <person name="Lucas S."/>
            <person name="Copeland A."/>
            <person name="Lapidus A."/>
            <person name="Glavina del Rio T."/>
            <person name="Dalin E."/>
            <person name="Tice H."/>
            <person name="Bruce D."/>
            <person name="Goodwin L."/>
            <person name="Pitluck S."/>
            <person name="Saunders E."/>
            <person name="Brettin T."/>
            <person name="Detter J.C."/>
            <person name="Han C."/>
            <person name="Larimer F."/>
            <person name="Land M."/>
            <person name="Hauser L."/>
            <person name="Kyrpides N."/>
            <person name="Ovchinnikova G."/>
            <person name="Richardson P."/>
        </authorList>
    </citation>
    <scope>NUCLEOTIDE SEQUENCE [LARGE SCALE GENOMIC DNA]</scope>
    <source>
        <strain evidence="3">DSM 10501 / KC4</strain>
        <plasmid evidence="2 3">pADEG01</plasmid>
    </source>
</reference>
<keyword evidence="3" id="KW-1185">Reference proteome</keyword>
<dbReference type="RefSeq" id="WP_012818250.1">
    <property type="nucleotide sequence ID" value="NC_013386.1"/>
</dbReference>
<keyword evidence="1" id="KW-0472">Membrane</keyword>
<accession>C9RDH4</accession>
<evidence type="ECO:0000313" key="3">
    <source>
        <dbReference type="Proteomes" id="UP000002620"/>
    </source>
</evidence>
<feature type="transmembrane region" description="Helical" evidence="1">
    <location>
        <begin position="125"/>
        <end position="146"/>
    </location>
</feature>
<organism evidence="2 3">
    <name type="scientific">Ammonifex degensii (strain DSM 10501 / KC4)</name>
    <dbReference type="NCBI Taxonomy" id="429009"/>
    <lineage>
        <taxon>Bacteria</taxon>
        <taxon>Bacillati</taxon>
        <taxon>Bacillota</taxon>
        <taxon>Clostridia</taxon>
        <taxon>Thermoanaerobacterales</taxon>
        <taxon>Thermoanaerobacteraceae</taxon>
        <taxon>Ammonifex</taxon>
    </lineage>
</organism>
<dbReference type="AlphaFoldDB" id="C9RDH4"/>
<dbReference type="KEGG" id="adg:Adeg_2168"/>
<keyword evidence="1" id="KW-0812">Transmembrane</keyword>
<dbReference type="Proteomes" id="UP000002620">
    <property type="component" value="Plasmid pADEG01"/>
</dbReference>
<proteinExistence type="predicted"/>
<gene>
    <name evidence="2" type="ORF">Adeg_2168</name>
</gene>
<geneLocation type="plasmid" evidence="2 3">
    <name>pADEG01</name>
</geneLocation>